<evidence type="ECO:0000256" key="1">
    <source>
        <dbReference type="ARBA" id="ARBA00004141"/>
    </source>
</evidence>
<organism evidence="8 9">
    <name type="scientific">Dinothrombium tinctorium</name>
    <dbReference type="NCBI Taxonomy" id="1965070"/>
    <lineage>
        <taxon>Eukaryota</taxon>
        <taxon>Metazoa</taxon>
        <taxon>Ecdysozoa</taxon>
        <taxon>Arthropoda</taxon>
        <taxon>Chelicerata</taxon>
        <taxon>Arachnida</taxon>
        <taxon>Acari</taxon>
        <taxon>Acariformes</taxon>
        <taxon>Trombidiformes</taxon>
        <taxon>Prostigmata</taxon>
        <taxon>Anystina</taxon>
        <taxon>Parasitengona</taxon>
        <taxon>Trombidioidea</taxon>
        <taxon>Trombidiidae</taxon>
        <taxon>Dinothrombium</taxon>
    </lineage>
</organism>
<evidence type="ECO:0000313" key="9">
    <source>
        <dbReference type="Proteomes" id="UP000285301"/>
    </source>
</evidence>
<dbReference type="PANTHER" id="PTHR16172:SF41">
    <property type="entry name" value="MAJOR FACILITATOR SUPERFAMILY DOMAIN-CONTAINING PROTEIN 6-LIKE"/>
    <property type="match status" value="1"/>
</dbReference>
<dbReference type="PANTHER" id="PTHR16172">
    <property type="entry name" value="MAJOR FACILITATOR SUPERFAMILY DOMAIN-CONTAINING PROTEIN 6-LIKE"/>
    <property type="match status" value="1"/>
</dbReference>
<accession>A0A443RC25</accession>
<feature type="transmembrane region" description="Helical" evidence="6">
    <location>
        <begin position="225"/>
        <end position="246"/>
    </location>
</feature>
<feature type="transmembrane region" description="Helical" evidence="6">
    <location>
        <begin position="305"/>
        <end position="325"/>
    </location>
</feature>
<keyword evidence="3 6" id="KW-0812">Transmembrane</keyword>
<dbReference type="InterPro" id="IPR024989">
    <property type="entry name" value="MFS_assoc_dom"/>
</dbReference>
<comment type="subcellular location">
    <subcellularLocation>
        <location evidence="1">Membrane</location>
        <topology evidence="1">Multi-pass membrane protein</topology>
    </subcellularLocation>
</comment>
<evidence type="ECO:0000256" key="6">
    <source>
        <dbReference type="SAM" id="Phobius"/>
    </source>
</evidence>
<dbReference type="InterPro" id="IPR051717">
    <property type="entry name" value="MFS_MFSD6"/>
</dbReference>
<dbReference type="SUPFAM" id="SSF103473">
    <property type="entry name" value="MFS general substrate transporter"/>
    <property type="match status" value="1"/>
</dbReference>
<gene>
    <name evidence="8" type="ORF">B4U79_10056</name>
</gene>
<feature type="transmembrane region" description="Helical" evidence="6">
    <location>
        <begin position="502"/>
        <end position="521"/>
    </location>
</feature>
<reference evidence="8 9" key="1">
    <citation type="journal article" date="2018" name="Gigascience">
        <title>Genomes of trombidid mites reveal novel predicted allergens and laterally-transferred genes associated with secondary metabolism.</title>
        <authorList>
            <person name="Dong X."/>
            <person name="Chaisiri K."/>
            <person name="Xia D."/>
            <person name="Armstrong S.D."/>
            <person name="Fang Y."/>
            <person name="Donnelly M.J."/>
            <person name="Kadowaki T."/>
            <person name="McGarry J.W."/>
            <person name="Darby A.C."/>
            <person name="Makepeace B.L."/>
        </authorList>
    </citation>
    <scope>NUCLEOTIDE SEQUENCE [LARGE SCALE GENOMIC DNA]</scope>
    <source>
        <strain evidence="8">UoL-WK</strain>
    </source>
</reference>
<feature type="transmembrane region" description="Helical" evidence="6">
    <location>
        <begin position="72"/>
        <end position="91"/>
    </location>
</feature>
<evidence type="ECO:0000313" key="8">
    <source>
        <dbReference type="EMBL" id="RWS12834.1"/>
    </source>
</evidence>
<dbReference type="AlphaFoldDB" id="A0A443RC25"/>
<dbReference type="Proteomes" id="UP000285301">
    <property type="component" value="Unassembled WGS sequence"/>
</dbReference>
<dbReference type="InterPro" id="IPR036259">
    <property type="entry name" value="MFS_trans_sf"/>
</dbReference>
<evidence type="ECO:0000256" key="5">
    <source>
        <dbReference type="ARBA" id="ARBA00023136"/>
    </source>
</evidence>
<protein>
    <submittedName>
        <fullName evidence="8">Major facilitator superfamily domain-containing protein 6-like protein</fullName>
    </submittedName>
</protein>
<evidence type="ECO:0000256" key="2">
    <source>
        <dbReference type="ARBA" id="ARBA00005241"/>
    </source>
</evidence>
<feature type="transmembrane region" description="Helical" evidence="6">
    <location>
        <begin position="42"/>
        <end position="65"/>
    </location>
</feature>
<comment type="caution">
    <text evidence="8">The sequence shown here is derived from an EMBL/GenBank/DDBJ whole genome shotgun (WGS) entry which is preliminary data.</text>
</comment>
<keyword evidence="9" id="KW-1185">Reference proteome</keyword>
<dbReference type="Pfam" id="PF12832">
    <property type="entry name" value="MFS_1_like"/>
    <property type="match status" value="1"/>
</dbReference>
<dbReference type="GO" id="GO:0016020">
    <property type="term" value="C:membrane"/>
    <property type="evidence" value="ECO:0007669"/>
    <property type="project" value="UniProtKB-SubCell"/>
</dbReference>
<feature type="transmembrane region" description="Helical" evidence="6">
    <location>
        <begin position="267"/>
        <end position="285"/>
    </location>
</feature>
<feature type="transmembrane region" description="Helical" evidence="6">
    <location>
        <begin position="408"/>
        <end position="428"/>
    </location>
</feature>
<dbReference type="OrthoDB" id="10056177at2759"/>
<feature type="transmembrane region" description="Helical" evidence="6">
    <location>
        <begin position="346"/>
        <end position="366"/>
    </location>
</feature>
<name>A0A443RC25_9ACAR</name>
<dbReference type="STRING" id="1965070.A0A443RC25"/>
<evidence type="ECO:0000259" key="7">
    <source>
        <dbReference type="Pfam" id="PF12832"/>
    </source>
</evidence>
<feature type="domain" description="Major facilitator superfamily associated" evidence="7">
    <location>
        <begin position="8"/>
        <end position="501"/>
    </location>
</feature>
<keyword evidence="4 6" id="KW-1133">Transmembrane helix</keyword>
<evidence type="ECO:0000256" key="4">
    <source>
        <dbReference type="ARBA" id="ARBA00022989"/>
    </source>
</evidence>
<dbReference type="EMBL" id="NCKU01001192">
    <property type="protein sequence ID" value="RWS12834.1"/>
    <property type="molecule type" value="Genomic_DNA"/>
</dbReference>
<feature type="transmembrane region" description="Helical" evidence="6">
    <location>
        <begin position="12"/>
        <end position="30"/>
    </location>
</feature>
<dbReference type="PROSITE" id="PS51257">
    <property type="entry name" value="PROKAR_LIPOPROTEIN"/>
    <property type="match status" value="1"/>
</dbReference>
<comment type="similarity">
    <text evidence="2">Belongs to the major facilitator superfamily. MFSD6 family.</text>
</comment>
<keyword evidence="5 6" id="KW-0472">Membrane</keyword>
<sequence>MAKNKTFLSVKICYFCWFGSIGCLFPYFTIHMRQLGLSVEETAIIISTLPIASVLGPPVICFVADKFGKYKLALLFSLMMTIITAIGIQMLPQSRPLYGDFNKIKFRCNTNDANLKVPKKCLDLCRQDPIKVNIRSCKCEQNSFCLVGELENFTTCYASNTNHYAELFFGPTCEVFALKLSDPNIPALHQVQCKHTCVCEINLLDSKLCDLSVKIGREANHQTTLWLYLLLRLIFTLFQSTCFNLLDASALVLTESETSKSYYGRQRFWAILASGTFSPLCGYFIDQMSEDPEYQETTNYAPAFYAFYILVAVTMFFSLFLNIETIPFGRNIFSELRLVLKTYENWLFLIALLVLGTYSGFIENFLFLFLDDLKAPKYLLGLTLTVGALTGLPFLYASKWFVENLGRINILILSFFFYFVRLYGYAIIENPWLCMPFEAMEAVTYHLMWVAASTQAAKLVPGLTATMLTITAIIHYDCGMGLGSLIGGSIMSKYGARSAFKLMGYSAIAFGVSYILFYYGARLNKSKAKEVRNQFLTSFKKVEQNGANEKRTTSEIEEKL</sequence>
<proteinExistence type="inferred from homology"/>
<dbReference type="Gene3D" id="1.20.1250.20">
    <property type="entry name" value="MFS general substrate transporter like domains"/>
    <property type="match status" value="3"/>
</dbReference>
<evidence type="ECO:0000256" key="3">
    <source>
        <dbReference type="ARBA" id="ARBA00022692"/>
    </source>
</evidence>
<feature type="transmembrane region" description="Helical" evidence="6">
    <location>
        <begin position="378"/>
        <end position="396"/>
    </location>
</feature>